<dbReference type="InterPro" id="IPR002197">
    <property type="entry name" value="HTH_Fis"/>
</dbReference>
<dbReference type="InterPro" id="IPR025943">
    <property type="entry name" value="Sigma_54_int_dom_ATP-bd_2"/>
</dbReference>
<organism evidence="9 10">
    <name type="scientific">Aquimarina celericrescens</name>
    <dbReference type="NCBI Taxonomy" id="1964542"/>
    <lineage>
        <taxon>Bacteria</taxon>
        <taxon>Pseudomonadati</taxon>
        <taxon>Bacteroidota</taxon>
        <taxon>Flavobacteriia</taxon>
        <taxon>Flavobacteriales</taxon>
        <taxon>Flavobacteriaceae</taxon>
        <taxon>Aquimarina</taxon>
    </lineage>
</organism>
<dbReference type="InterPro" id="IPR011006">
    <property type="entry name" value="CheY-like_superfamily"/>
</dbReference>
<sequence>MQDGKILVIDDNKSVLSALEILLQFEFKTVNTISNPNQISSLGDLNTFDIVLLDMNFSAGVNTGNEGLFWLREIKKKAPLISVIMMTAYGAVDLAVKALKEGASDFILKPWNNEKLLATIKSAYLLRKSQNEVQELRQKESHLKQVINQDSNFIIGNSKALTAVLNLVRKVAKTDVNVLITGENGTGKELIARELHRLSSRKNEVFIGVDMGSISETLFESELFGHIKGAFTDAKEDRAGKFEAANKGSLFLDEIGNLSLQTQAKLLSAIQNRTIVRVGSNKVIPVDIRLICATNCNLGQMVADGIFREDLLYRINTIHIEVPPLRERDNDILVLADFYLKKFASKYNKPALRINNAAEDKLLTYKWPGNVRELQHTIERAVILSEGNVLKPTDFLLSKNSDSLLDTSPETLDEMERVMINKALNANNGNYSAAANQLGISRQTLYNKIKKFDH</sequence>
<dbReference type="Gene3D" id="1.10.10.60">
    <property type="entry name" value="Homeodomain-like"/>
    <property type="match status" value="1"/>
</dbReference>
<dbReference type="Pfam" id="PF00072">
    <property type="entry name" value="Response_reg"/>
    <property type="match status" value="1"/>
</dbReference>
<dbReference type="Gene3D" id="3.40.50.2300">
    <property type="match status" value="1"/>
</dbReference>
<evidence type="ECO:0000259" key="7">
    <source>
        <dbReference type="PROSITE" id="PS50045"/>
    </source>
</evidence>
<evidence type="ECO:0000256" key="5">
    <source>
        <dbReference type="ARBA" id="ARBA00023163"/>
    </source>
</evidence>
<dbReference type="PROSITE" id="PS50045">
    <property type="entry name" value="SIGMA54_INTERACT_4"/>
    <property type="match status" value="1"/>
</dbReference>
<gene>
    <name evidence="9" type="ORF">ACFSJT_08655</name>
</gene>
<dbReference type="SUPFAM" id="SSF52172">
    <property type="entry name" value="CheY-like"/>
    <property type="match status" value="1"/>
</dbReference>
<keyword evidence="2" id="KW-0067">ATP-binding</keyword>
<dbReference type="InterPro" id="IPR001789">
    <property type="entry name" value="Sig_transdc_resp-reg_receiver"/>
</dbReference>
<dbReference type="SMART" id="SM00382">
    <property type="entry name" value="AAA"/>
    <property type="match status" value="1"/>
</dbReference>
<protein>
    <submittedName>
        <fullName evidence="9">Sigma-54-dependent transcriptional regulator</fullName>
    </submittedName>
</protein>
<keyword evidence="6" id="KW-0597">Phosphoprotein</keyword>
<dbReference type="Proteomes" id="UP001597344">
    <property type="component" value="Unassembled WGS sequence"/>
</dbReference>
<feature type="domain" description="Sigma-54 factor interaction" evidence="7">
    <location>
        <begin position="154"/>
        <end position="383"/>
    </location>
</feature>
<dbReference type="SUPFAM" id="SSF46689">
    <property type="entry name" value="Homeodomain-like"/>
    <property type="match status" value="1"/>
</dbReference>
<dbReference type="Pfam" id="PF25601">
    <property type="entry name" value="AAA_lid_14"/>
    <property type="match status" value="1"/>
</dbReference>
<feature type="modified residue" description="4-aspartylphosphate" evidence="6">
    <location>
        <position position="54"/>
    </location>
</feature>
<dbReference type="InterPro" id="IPR058031">
    <property type="entry name" value="AAA_lid_NorR"/>
</dbReference>
<evidence type="ECO:0000256" key="2">
    <source>
        <dbReference type="ARBA" id="ARBA00022840"/>
    </source>
</evidence>
<dbReference type="EMBL" id="JBHUHY010000006">
    <property type="protein sequence ID" value="MFD2186859.1"/>
    <property type="molecule type" value="Genomic_DNA"/>
</dbReference>
<dbReference type="InterPro" id="IPR009057">
    <property type="entry name" value="Homeodomain-like_sf"/>
</dbReference>
<evidence type="ECO:0000313" key="10">
    <source>
        <dbReference type="Proteomes" id="UP001597344"/>
    </source>
</evidence>
<dbReference type="PROSITE" id="PS00676">
    <property type="entry name" value="SIGMA54_INTERACT_2"/>
    <property type="match status" value="1"/>
</dbReference>
<dbReference type="PROSITE" id="PS50110">
    <property type="entry name" value="RESPONSE_REGULATORY"/>
    <property type="match status" value="1"/>
</dbReference>
<dbReference type="Pfam" id="PF00158">
    <property type="entry name" value="Sigma54_activat"/>
    <property type="match status" value="1"/>
</dbReference>
<reference evidence="10" key="1">
    <citation type="journal article" date="2019" name="Int. J. Syst. Evol. Microbiol.">
        <title>The Global Catalogue of Microorganisms (GCM) 10K type strain sequencing project: providing services to taxonomists for standard genome sequencing and annotation.</title>
        <authorList>
            <consortium name="The Broad Institute Genomics Platform"/>
            <consortium name="The Broad Institute Genome Sequencing Center for Infectious Disease"/>
            <person name="Wu L."/>
            <person name="Ma J."/>
        </authorList>
    </citation>
    <scope>NUCLEOTIDE SEQUENCE [LARGE SCALE GENOMIC DNA]</scope>
    <source>
        <strain evidence="10">DT92</strain>
    </source>
</reference>
<evidence type="ECO:0000256" key="1">
    <source>
        <dbReference type="ARBA" id="ARBA00022741"/>
    </source>
</evidence>
<dbReference type="InterPro" id="IPR025944">
    <property type="entry name" value="Sigma_54_int_dom_CS"/>
</dbReference>
<evidence type="ECO:0000256" key="3">
    <source>
        <dbReference type="ARBA" id="ARBA00023015"/>
    </source>
</evidence>
<accession>A0ABW5AY90</accession>
<dbReference type="InterPro" id="IPR003593">
    <property type="entry name" value="AAA+_ATPase"/>
</dbReference>
<evidence type="ECO:0000259" key="8">
    <source>
        <dbReference type="PROSITE" id="PS50110"/>
    </source>
</evidence>
<dbReference type="PRINTS" id="PR01590">
    <property type="entry name" value="HTHFIS"/>
</dbReference>
<dbReference type="Pfam" id="PF02954">
    <property type="entry name" value="HTH_8"/>
    <property type="match status" value="1"/>
</dbReference>
<dbReference type="InterPro" id="IPR027417">
    <property type="entry name" value="P-loop_NTPase"/>
</dbReference>
<dbReference type="InterPro" id="IPR002078">
    <property type="entry name" value="Sigma_54_int"/>
</dbReference>
<name>A0ABW5AY90_9FLAO</name>
<dbReference type="CDD" id="cd00009">
    <property type="entry name" value="AAA"/>
    <property type="match status" value="1"/>
</dbReference>
<keyword evidence="3" id="KW-0805">Transcription regulation</keyword>
<keyword evidence="10" id="KW-1185">Reference proteome</keyword>
<dbReference type="PANTHER" id="PTHR32071:SF113">
    <property type="entry name" value="ALGINATE BIOSYNTHESIS TRANSCRIPTIONAL REGULATORY PROTEIN ALGB"/>
    <property type="match status" value="1"/>
</dbReference>
<evidence type="ECO:0000256" key="4">
    <source>
        <dbReference type="ARBA" id="ARBA00023125"/>
    </source>
</evidence>
<evidence type="ECO:0000313" key="9">
    <source>
        <dbReference type="EMBL" id="MFD2186859.1"/>
    </source>
</evidence>
<dbReference type="SUPFAM" id="SSF52540">
    <property type="entry name" value="P-loop containing nucleoside triphosphate hydrolases"/>
    <property type="match status" value="1"/>
</dbReference>
<dbReference type="SMART" id="SM00448">
    <property type="entry name" value="REC"/>
    <property type="match status" value="1"/>
</dbReference>
<dbReference type="PANTHER" id="PTHR32071">
    <property type="entry name" value="TRANSCRIPTIONAL REGULATORY PROTEIN"/>
    <property type="match status" value="1"/>
</dbReference>
<dbReference type="PROSITE" id="PS00688">
    <property type="entry name" value="SIGMA54_INTERACT_3"/>
    <property type="match status" value="1"/>
</dbReference>
<dbReference type="Gene3D" id="1.10.8.60">
    <property type="match status" value="1"/>
</dbReference>
<keyword evidence="4" id="KW-0238">DNA-binding</keyword>
<proteinExistence type="predicted"/>
<comment type="caution">
    <text evidence="9">The sequence shown here is derived from an EMBL/GenBank/DDBJ whole genome shotgun (WGS) entry which is preliminary data.</text>
</comment>
<keyword evidence="5" id="KW-0804">Transcription</keyword>
<feature type="domain" description="Response regulatory" evidence="8">
    <location>
        <begin position="5"/>
        <end position="124"/>
    </location>
</feature>
<dbReference type="Gene3D" id="3.40.50.300">
    <property type="entry name" value="P-loop containing nucleotide triphosphate hydrolases"/>
    <property type="match status" value="1"/>
</dbReference>
<dbReference type="RefSeq" id="WP_378319857.1">
    <property type="nucleotide sequence ID" value="NZ_JBHUHY010000006.1"/>
</dbReference>
<evidence type="ECO:0000256" key="6">
    <source>
        <dbReference type="PROSITE-ProRule" id="PRU00169"/>
    </source>
</evidence>
<keyword evidence="1" id="KW-0547">Nucleotide-binding</keyword>